<evidence type="ECO:0000256" key="4">
    <source>
        <dbReference type="ARBA" id="ARBA00022723"/>
    </source>
</evidence>
<dbReference type="KEGG" id="aqu:109583880"/>
<dbReference type="Gene3D" id="3.40.390.10">
    <property type="entry name" value="Collagenase (Catalytic Domain)"/>
    <property type="match status" value="1"/>
</dbReference>
<keyword evidence="5" id="KW-0378">Hydrolase</keyword>
<name>A0A1X7UE43_AMPQE</name>
<organism evidence="9">
    <name type="scientific">Amphimedon queenslandica</name>
    <name type="common">Sponge</name>
    <dbReference type="NCBI Taxonomy" id="400682"/>
    <lineage>
        <taxon>Eukaryota</taxon>
        <taxon>Metazoa</taxon>
        <taxon>Porifera</taxon>
        <taxon>Demospongiae</taxon>
        <taxon>Heteroscleromorpha</taxon>
        <taxon>Haplosclerida</taxon>
        <taxon>Niphatidae</taxon>
        <taxon>Amphimedon</taxon>
    </lineage>
</organism>
<dbReference type="eggNOG" id="ENOG502T1YG">
    <property type="taxonomic scope" value="Eukaryota"/>
</dbReference>
<dbReference type="Proteomes" id="UP000007879">
    <property type="component" value="Unassembled WGS sequence"/>
</dbReference>
<keyword evidence="7" id="KW-0482">Metalloprotease</keyword>
<dbReference type="PANTHER" id="PTHR37016">
    <property type="match status" value="1"/>
</dbReference>
<dbReference type="SUPFAM" id="SSF50923">
    <property type="entry name" value="Hemopexin-like domain"/>
    <property type="match status" value="1"/>
</dbReference>
<evidence type="ECO:0000259" key="8">
    <source>
        <dbReference type="SMART" id="SM01351"/>
    </source>
</evidence>
<keyword evidence="10" id="KW-1185">Reference proteome</keyword>
<dbReference type="Gene3D" id="2.110.10.10">
    <property type="entry name" value="Hemopexin-like domain"/>
    <property type="match status" value="2"/>
</dbReference>
<reference evidence="9" key="2">
    <citation type="submission" date="2017-05" db="UniProtKB">
        <authorList>
            <consortium name="EnsemblMetazoa"/>
        </authorList>
    </citation>
    <scope>IDENTIFICATION</scope>
</reference>
<sequence>MSRGLLRKLLGIFEAKTIPITSCSVLLCLAALLRMDGKGLVSFIIIILLCLRLTSCLLTDTSREEDSESEGFSAIDKEISKRLRYSSLDRITLSTGQERKGSSSHPLNLSSSCSVYSSSTDCVFNVTNNNNHKQYLILTRDTPLEGILSEFLTVKLGSKRLPYKGLYLRRMRPAEDEWTMIQPNEVISVSVDISSVYDMKAPGTYTIVYTGSLLYKHTDGLMQQSTVTYRFAPKATTAVHVQRRNGAALKTVGDIVEEYSTGRIRCIDVYRGVCKPLFDGFGSLAANVANTLQVHKTVYTYLDPAIASVDRDHSHYVRWFGARSTRNVERVRNIFKDIKTAITSGPFMYHYDGHHCLKRVLAYTWHRSRLIVLCPIQYKLPYIIHPYSQLNTLLHEMTHAVGYTIDIAYGVRKCLSLAKQSPSRAVENAANYGLYFITVLPVEYGIDSAGSYGEYRYITRGTVYVKYLNGELLCNYPKLIKHHWGSIPSKFEDGFDTILFLSDGSMYATAGDQYIHYKSMSDDSPTSGHINKLIRNLPTSFKSGFDSAALLHDKKFYFSRSSMYIRLSNGLPGTVDTGYPRQLQGQWGQLTDQFNERLDAMDSHEGRVCLFKNEKFICFDSTKYSIPNGKLRKTPQELYHHIGSISQC</sequence>
<protein>
    <recommendedName>
        <fullName evidence="8">Lysine-specific metallo-endopeptidase domain-containing protein</fullName>
    </recommendedName>
</protein>
<proteinExistence type="inferred from homology"/>
<dbReference type="GO" id="GO:0046872">
    <property type="term" value="F:metal ion binding"/>
    <property type="evidence" value="ECO:0007669"/>
    <property type="project" value="UniProtKB-KW"/>
</dbReference>
<evidence type="ECO:0000256" key="2">
    <source>
        <dbReference type="ARBA" id="ARBA00010279"/>
    </source>
</evidence>
<dbReference type="AlphaFoldDB" id="A0A1X7UE43"/>
<keyword evidence="3" id="KW-0645">Protease</keyword>
<keyword evidence="4" id="KW-0479">Metal-binding</keyword>
<dbReference type="InParanoid" id="A0A1X7UE43"/>
<evidence type="ECO:0000256" key="6">
    <source>
        <dbReference type="ARBA" id="ARBA00022833"/>
    </source>
</evidence>
<dbReference type="Gene3D" id="2.60.40.2970">
    <property type="match status" value="1"/>
</dbReference>
<dbReference type="InterPro" id="IPR024079">
    <property type="entry name" value="MetalloPept_cat_dom_sf"/>
</dbReference>
<reference evidence="10" key="1">
    <citation type="journal article" date="2010" name="Nature">
        <title>The Amphimedon queenslandica genome and the evolution of animal complexity.</title>
        <authorList>
            <person name="Srivastava M."/>
            <person name="Simakov O."/>
            <person name="Chapman J."/>
            <person name="Fahey B."/>
            <person name="Gauthier M.E."/>
            <person name="Mitros T."/>
            <person name="Richards G.S."/>
            <person name="Conaco C."/>
            <person name="Dacre M."/>
            <person name="Hellsten U."/>
            <person name="Larroux C."/>
            <person name="Putnam N.H."/>
            <person name="Stanke M."/>
            <person name="Adamska M."/>
            <person name="Darling A."/>
            <person name="Degnan S.M."/>
            <person name="Oakley T.H."/>
            <person name="Plachetzki D.C."/>
            <person name="Zhai Y."/>
            <person name="Adamski M."/>
            <person name="Calcino A."/>
            <person name="Cummins S.F."/>
            <person name="Goodstein D.M."/>
            <person name="Harris C."/>
            <person name="Jackson D.J."/>
            <person name="Leys S.P."/>
            <person name="Shu S."/>
            <person name="Woodcroft B.J."/>
            <person name="Vervoort M."/>
            <person name="Kosik K.S."/>
            <person name="Manning G."/>
            <person name="Degnan B.M."/>
            <person name="Rokhsar D.S."/>
        </authorList>
    </citation>
    <scope>NUCLEOTIDE SEQUENCE [LARGE SCALE GENOMIC DNA]</scope>
</reference>
<dbReference type="PANTHER" id="PTHR37016:SF3">
    <property type="entry name" value="NEUTRAL PROTEASE 2-RELATED"/>
    <property type="match status" value="1"/>
</dbReference>
<accession>A0A1X7UE43</accession>
<dbReference type="SUPFAM" id="SSF55486">
    <property type="entry name" value="Metalloproteases ('zincins'), catalytic domain"/>
    <property type="match status" value="1"/>
</dbReference>
<dbReference type="GO" id="GO:0004222">
    <property type="term" value="F:metalloendopeptidase activity"/>
    <property type="evidence" value="ECO:0007669"/>
    <property type="project" value="InterPro"/>
</dbReference>
<evidence type="ECO:0000256" key="5">
    <source>
        <dbReference type="ARBA" id="ARBA00022801"/>
    </source>
</evidence>
<dbReference type="InterPro" id="IPR036375">
    <property type="entry name" value="Hemopexin-like_dom_sf"/>
</dbReference>
<comment type="similarity">
    <text evidence="2">Belongs to the peptidase M35 family.</text>
</comment>
<evidence type="ECO:0000256" key="1">
    <source>
        <dbReference type="ARBA" id="ARBA00001947"/>
    </source>
</evidence>
<evidence type="ECO:0000256" key="7">
    <source>
        <dbReference type="ARBA" id="ARBA00023049"/>
    </source>
</evidence>
<dbReference type="EnsemblMetazoa" id="Aqu2.1.25761_001">
    <property type="protein sequence ID" value="Aqu2.1.25761_001"/>
    <property type="gene ID" value="Aqu2.1.25761"/>
</dbReference>
<dbReference type="OrthoDB" id="2739852at2759"/>
<dbReference type="Pfam" id="PF14521">
    <property type="entry name" value="Aspzincin_M35"/>
    <property type="match status" value="1"/>
</dbReference>
<dbReference type="SMART" id="SM01351">
    <property type="entry name" value="Aspzincin_M35"/>
    <property type="match status" value="1"/>
</dbReference>
<gene>
    <name evidence="9" type="primary">109583880</name>
</gene>
<dbReference type="InterPro" id="IPR029463">
    <property type="entry name" value="Lys_MEP"/>
</dbReference>
<keyword evidence="6" id="KW-0862">Zinc</keyword>
<evidence type="ECO:0000256" key="3">
    <source>
        <dbReference type="ARBA" id="ARBA00022670"/>
    </source>
</evidence>
<comment type="cofactor">
    <cofactor evidence="1">
        <name>Zn(2+)</name>
        <dbReference type="ChEBI" id="CHEBI:29105"/>
    </cofactor>
</comment>
<dbReference type="GO" id="GO:0006508">
    <property type="term" value="P:proteolysis"/>
    <property type="evidence" value="ECO:0007669"/>
    <property type="project" value="UniProtKB-KW"/>
</dbReference>
<dbReference type="EnsemblMetazoa" id="XM_019999379.1">
    <property type="protein sequence ID" value="XP_019854938.1"/>
    <property type="gene ID" value="LOC109583880"/>
</dbReference>
<dbReference type="InterPro" id="IPR050414">
    <property type="entry name" value="Fungal_M35_metalloproteases"/>
</dbReference>
<evidence type="ECO:0000313" key="9">
    <source>
        <dbReference type="EnsemblMetazoa" id="Aqu2.1.25761_001"/>
    </source>
</evidence>
<feature type="domain" description="Lysine-specific metallo-endopeptidase" evidence="8">
    <location>
        <begin position="307"/>
        <end position="437"/>
    </location>
</feature>
<evidence type="ECO:0000313" key="10">
    <source>
        <dbReference type="Proteomes" id="UP000007879"/>
    </source>
</evidence>